<dbReference type="Proteomes" id="UP001156856">
    <property type="component" value="Unassembled WGS sequence"/>
</dbReference>
<dbReference type="RefSeq" id="WP_147028285.1">
    <property type="nucleotide sequence ID" value="NZ_BJZU01000121.1"/>
</dbReference>
<reference evidence="3" key="4">
    <citation type="submission" date="2023-01" db="EMBL/GenBank/DDBJ databases">
        <title>Draft genome sequence of Methylobacterium oxalidis strain NBRC 107715.</title>
        <authorList>
            <person name="Sun Q."/>
            <person name="Mori K."/>
        </authorList>
    </citation>
    <scope>NUCLEOTIDE SEQUENCE</scope>
    <source>
        <strain evidence="3">NBRC 107715</strain>
    </source>
</reference>
<keyword evidence="5" id="KW-1185">Reference proteome</keyword>
<sequence>MTEAAAAPKKRMGRPPKAPEKGRRQNYTFRMSDADRDRIIDAAARSGRSMSEEIERRIERSLANDEDRDTFGIYIDTSADALFGGRHNLSLFVSLSDYIFVSERHTKNRWNKDAETKKIVLEYLLKTLPLAMNQAEKANLSFTSHLKERERRLDEIRSRIAHDDEQENVGNKEQ</sequence>
<reference evidence="2 4" key="3">
    <citation type="submission" date="2019-07" db="EMBL/GenBank/DDBJ databases">
        <title>Whole genome shotgun sequence of Methylobacterium oxalidis NBRC 107715.</title>
        <authorList>
            <person name="Hosoyama A."/>
            <person name="Uohara A."/>
            <person name="Ohji S."/>
            <person name="Ichikawa N."/>
        </authorList>
    </citation>
    <scope>NUCLEOTIDE SEQUENCE [LARGE SCALE GENOMIC DNA]</scope>
    <source>
        <strain evidence="2 4">NBRC 107715</strain>
    </source>
</reference>
<dbReference type="EMBL" id="BJZU01000121">
    <property type="protein sequence ID" value="GEP06774.1"/>
    <property type="molecule type" value="Genomic_DNA"/>
</dbReference>
<dbReference type="InterPro" id="IPR013321">
    <property type="entry name" value="Arc_rbn_hlx_hlx"/>
</dbReference>
<dbReference type="GO" id="GO:0006355">
    <property type="term" value="P:regulation of DNA-templated transcription"/>
    <property type="evidence" value="ECO:0007669"/>
    <property type="project" value="InterPro"/>
</dbReference>
<dbReference type="Proteomes" id="UP000321960">
    <property type="component" value="Unassembled WGS sequence"/>
</dbReference>
<reference evidence="3" key="1">
    <citation type="journal article" date="2014" name="Int. J. Syst. Evol. Microbiol.">
        <title>Complete genome of a new Firmicutes species belonging to the dominant human colonic microbiota ('Ruminococcus bicirculans') reveals two chromosomes and a selective capacity to utilize plant glucans.</title>
        <authorList>
            <consortium name="NISC Comparative Sequencing Program"/>
            <person name="Wegmann U."/>
            <person name="Louis P."/>
            <person name="Goesmann A."/>
            <person name="Henrissat B."/>
            <person name="Duncan S.H."/>
            <person name="Flint H.J."/>
        </authorList>
    </citation>
    <scope>NUCLEOTIDE SEQUENCE</scope>
    <source>
        <strain evidence="3">NBRC 107715</strain>
    </source>
</reference>
<dbReference type="Gene3D" id="1.10.1220.10">
    <property type="entry name" value="Met repressor-like"/>
    <property type="match status" value="1"/>
</dbReference>
<proteinExistence type="predicted"/>
<evidence type="ECO:0000313" key="3">
    <source>
        <dbReference type="EMBL" id="GLS67982.1"/>
    </source>
</evidence>
<name>A0A512J9Y5_9HYPH</name>
<evidence type="ECO:0000313" key="4">
    <source>
        <dbReference type="Proteomes" id="UP000321960"/>
    </source>
</evidence>
<protein>
    <submittedName>
        <fullName evidence="2">Uncharacterized protein</fullName>
    </submittedName>
</protein>
<dbReference type="SUPFAM" id="SSF47598">
    <property type="entry name" value="Ribbon-helix-helix"/>
    <property type="match status" value="1"/>
</dbReference>
<dbReference type="InterPro" id="IPR010985">
    <property type="entry name" value="Ribbon_hlx_hlx"/>
</dbReference>
<evidence type="ECO:0000313" key="5">
    <source>
        <dbReference type="Proteomes" id="UP001156856"/>
    </source>
</evidence>
<reference evidence="5" key="2">
    <citation type="journal article" date="2019" name="Int. J. Syst. Evol. Microbiol.">
        <title>The Global Catalogue of Microorganisms (GCM) 10K type strain sequencing project: providing services to taxonomists for standard genome sequencing and annotation.</title>
        <authorList>
            <consortium name="The Broad Institute Genomics Platform"/>
            <consortium name="The Broad Institute Genome Sequencing Center for Infectious Disease"/>
            <person name="Wu L."/>
            <person name="Ma J."/>
        </authorList>
    </citation>
    <scope>NUCLEOTIDE SEQUENCE [LARGE SCALE GENOMIC DNA]</scope>
    <source>
        <strain evidence="5">NBRC 107715</strain>
    </source>
</reference>
<evidence type="ECO:0000313" key="2">
    <source>
        <dbReference type="EMBL" id="GEP06774.1"/>
    </source>
</evidence>
<dbReference type="EMBL" id="BSPK01000118">
    <property type="protein sequence ID" value="GLS67982.1"/>
    <property type="molecule type" value="Genomic_DNA"/>
</dbReference>
<accession>A0A512J9Y5</accession>
<feature type="region of interest" description="Disordered" evidence="1">
    <location>
        <begin position="1"/>
        <end position="34"/>
    </location>
</feature>
<comment type="caution">
    <text evidence="2">The sequence shown here is derived from an EMBL/GenBank/DDBJ whole genome shotgun (WGS) entry which is preliminary data.</text>
</comment>
<evidence type="ECO:0000256" key="1">
    <source>
        <dbReference type="SAM" id="MobiDB-lite"/>
    </source>
</evidence>
<organism evidence="2 4">
    <name type="scientific">Methylobacterium oxalidis</name>
    <dbReference type="NCBI Taxonomy" id="944322"/>
    <lineage>
        <taxon>Bacteria</taxon>
        <taxon>Pseudomonadati</taxon>
        <taxon>Pseudomonadota</taxon>
        <taxon>Alphaproteobacteria</taxon>
        <taxon>Hyphomicrobiales</taxon>
        <taxon>Methylobacteriaceae</taxon>
        <taxon>Methylobacterium</taxon>
    </lineage>
</organism>
<gene>
    <name evidence="3" type="ORF">GCM10007888_63670</name>
    <name evidence="2" type="ORF">MOX02_48120</name>
</gene>
<dbReference type="AlphaFoldDB" id="A0A512J9Y5"/>